<dbReference type="InterPro" id="IPR000843">
    <property type="entry name" value="HTH_LacI"/>
</dbReference>
<dbReference type="InterPro" id="IPR010982">
    <property type="entry name" value="Lambda_DNA-bd_dom_sf"/>
</dbReference>
<proteinExistence type="predicted"/>
<dbReference type="GO" id="GO:0000976">
    <property type="term" value="F:transcription cis-regulatory region binding"/>
    <property type="evidence" value="ECO:0007669"/>
    <property type="project" value="TreeGrafter"/>
</dbReference>
<accession>A0A7X0KUY3</accession>
<evidence type="ECO:0000259" key="5">
    <source>
        <dbReference type="PROSITE" id="PS50932"/>
    </source>
</evidence>
<dbReference type="Pfam" id="PF00356">
    <property type="entry name" value="LacI"/>
    <property type="match status" value="1"/>
</dbReference>
<protein>
    <submittedName>
        <fullName evidence="6">LacI family transcriptional regulator</fullName>
    </submittedName>
</protein>
<dbReference type="Proteomes" id="UP000537775">
    <property type="component" value="Unassembled WGS sequence"/>
</dbReference>
<keyword evidence="4" id="KW-0804">Transcription</keyword>
<evidence type="ECO:0000313" key="7">
    <source>
        <dbReference type="Proteomes" id="UP000537775"/>
    </source>
</evidence>
<evidence type="ECO:0000256" key="2">
    <source>
        <dbReference type="ARBA" id="ARBA00023015"/>
    </source>
</evidence>
<dbReference type="CDD" id="cd06267">
    <property type="entry name" value="PBP1_LacI_sugar_binding-like"/>
    <property type="match status" value="1"/>
</dbReference>
<dbReference type="EMBL" id="JACHML010000001">
    <property type="protein sequence ID" value="MBB6391608.1"/>
    <property type="molecule type" value="Genomic_DNA"/>
</dbReference>
<keyword evidence="3" id="KW-0238">DNA-binding</keyword>
<gene>
    <name evidence="6" type="ORF">HD594_001921</name>
</gene>
<dbReference type="AlphaFoldDB" id="A0A7X0KUY3"/>
<dbReference type="Gene3D" id="1.10.260.40">
    <property type="entry name" value="lambda repressor-like DNA-binding domains"/>
    <property type="match status" value="1"/>
</dbReference>
<evidence type="ECO:0000256" key="3">
    <source>
        <dbReference type="ARBA" id="ARBA00023125"/>
    </source>
</evidence>
<sequence length="353" mass="38596">MAEMTIRELADICGVAVSTVSRAMNDRSDVSPETRERVRAAARRYGYIPNASARRLKISTTQTISVIVQGELGQLVIEVLSHLEEAFAESGYDTTLQHVSEEHAHAGTVERLVREGKYGGVVFLGRYGSSDRDLSAQLIRRLAEIDVPMVFCTTPDYSGADSLHSSISVDDQSGAFELVSHLIEAGHRRIAFVGAGSERDREHAWALRLAGYRSALAAASIPFDERLVVPSAEEHHIYSIVNGYESTKRWLPDAPTDVTALMAVCDAAALGTARALSEAGKRVPEDCSLVGFDGMDLAKYYVPRITTLAQPLSEIAQSAARVLLATMRNPSRAIEQVWIRGRLLEGESVRRID</sequence>
<name>A0A7X0KUY3_9MICO</name>
<dbReference type="CDD" id="cd01392">
    <property type="entry name" value="HTH_LacI"/>
    <property type="match status" value="1"/>
</dbReference>
<comment type="caution">
    <text evidence="6">The sequence shown here is derived from an EMBL/GenBank/DDBJ whole genome shotgun (WGS) entry which is preliminary data.</text>
</comment>
<dbReference type="PROSITE" id="PS50932">
    <property type="entry name" value="HTH_LACI_2"/>
    <property type="match status" value="1"/>
</dbReference>
<dbReference type="PANTHER" id="PTHR30146">
    <property type="entry name" value="LACI-RELATED TRANSCRIPTIONAL REPRESSOR"/>
    <property type="match status" value="1"/>
</dbReference>
<evidence type="ECO:0000256" key="4">
    <source>
        <dbReference type="ARBA" id="ARBA00023163"/>
    </source>
</evidence>
<evidence type="ECO:0000256" key="1">
    <source>
        <dbReference type="ARBA" id="ARBA00022491"/>
    </source>
</evidence>
<keyword evidence="2" id="KW-0805">Transcription regulation</keyword>
<dbReference type="SUPFAM" id="SSF47413">
    <property type="entry name" value="lambda repressor-like DNA-binding domains"/>
    <property type="match status" value="1"/>
</dbReference>
<keyword evidence="7" id="KW-1185">Reference proteome</keyword>
<dbReference type="GO" id="GO:0003700">
    <property type="term" value="F:DNA-binding transcription factor activity"/>
    <property type="evidence" value="ECO:0007669"/>
    <property type="project" value="TreeGrafter"/>
</dbReference>
<dbReference type="InterPro" id="IPR028082">
    <property type="entry name" value="Peripla_BP_I"/>
</dbReference>
<dbReference type="Gene3D" id="3.40.50.2300">
    <property type="match status" value="2"/>
</dbReference>
<organism evidence="6 7">
    <name type="scientific">Microbacterium thalassium</name>
    <dbReference type="NCBI Taxonomy" id="362649"/>
    <lineage>
        <taxon>Bacteria</taxon>
        <taxon>Bacillati</taxon>
        <taxon>Actinomycetota</taxon>
        <taxon>Actinomycetes</taxon>
        <taxon>Micrococcales</taxon>
        <taxon>Microbacteriaceae</taxon>
        <taxon>Microbacterium</taxon>
    </lineage>
</organism>
<dbReference type="PANTHER" id="PTHR30146:SF148">
    <property type="entry name" value="HTH-TYPE TRANSCRIPTIONAL REPRESSOR PURR-RELATED"/>
    <property type="match status" value="1"/>
</dbReference>
<feature type="domain" description="HTH lacI-type" evidence="5">
    <location>
        <begin position="4"/>
        <end position="58"/>
    </location>
</feature>
<keyword evidence="1" id="KW-0678">Repressor</keyword>
<evidence type="ECO:0000313" key="6">
    <source>
        <dbReference type="EMBL" id="MBB6391608.1"/>
    </source>
</evidence>
<dbReference type="Pfam" id="PF13377">
    <property type="entry name" value="Peripla_BP_3"/>
    <property type="match status" value="1"/>
</dbReference>
<dbReference type="SMART" id="SM00354">
    <property type="entry name" value="HTH_LACI"/>
    <property type="match status" value="1"/>
</dbReference>
<dbReference type="InterPro" id="IPR046335">
    <property type="entry name" value="LacI/GalR-like_sensor"/>
</dbReference>
<reference evidence="6 7" key="1">
    <citation type="submission" date="2020-08" db="EMBL/GenBank/DDBJ databases">
        <title>Sequencing the genomes of 1000 actinobacteria strains.</title>
        <authorList>
            <person name="Klenk H.-P."/>
        </authorList>
    </citation>
    <scope>NUCLEOTIDE SEQUENCE [LARGE SCALE GENOMIC DNA]</scope>
    <source>
        <strain evidence="6 7">DSM 12511</strain>
    </source>
</reference>
<dbReference type="SUPFAM" id="SSF53822">
    <property type="entry name" value="Periplasmic binding protein-like I"/>
    <property type="match status" value="1"/>
</dbReference>